<dbReference type="EMBL" id="JAAAWP010000003">
    <property type="protein sequence ID" value="NDW21311.1"/>
    <property type="molecule type" value="Genomic_DNA"/>
</dbReference>
<name>A0A6L9MU01_9ALTE</name>
<dbReference type="InterPro" id="IPR012659">
    <property type="entry name" value="CHP02444"/>
</dbReference>
<keyword evidence="3" id="KW-1185">Reference proteome</keyword>
<comment type="caution">
    <text evidence="2">The sequence shown here is derived from an EMBL/GenBank/DDBJ whole genome shotgun (WGS) entry which is preliminary data.</text>
</comment>
<gene>
    <name evidence="2" type="ORF">GTW09_07255</name>
</gene>
<accession>A0A6L9MU01</accession>
<proteinExistence type="predicted"/>
<protein>
    <submittedName>
        <fullName evidence="2">DUF2390 domain-containing protein</fullName>
    </submittedName>
</protein>
<feature type="region of interest" description="Disordered" evidence="1">
    <location>
        <begin position="75"/>
        <end position="120"/>
    </location>
</feature>
<sequence>MVNLDKEKFWQYSVTRYAKGDVAPLTLLLQDQHGVNVNVLLLVCWCLENNAVINLMQLKSVIDAAANSDVQLKLHREKRKAARPVSKGSNLSQTSTDTSQSGGEHNSEDGAGKSTGKSTANYEALKEQELELEKKQQEAIVKAFCQLDVHRISAPPSGDKSKVLNASVAALINAYGLRENQEARSLVSQLIAQLP</sequence>
<dbReference type="Proteomes" id="UP000478837">
    <property type="component" value="Unassembled WGS sequence"/>
</dbReference>
<evidence type="ECO:0000313" key="2">
    <source>
        <dbReference type="EMBL" id="NDW21311.1"/>
    </source>
</evidence>
<dbReference type="Pfam" id="PF09523">
    <property type="entry name" value="DUF2390"/>
    <property type="match status" value="1"/>
</dbReference>
<organism evidence="2 3">
    <name type="scientific">Alteromonas hispanica</name>
    <dbReference type="NCBI Taxonomy" id="315421"/>
    <lineage>
        <taxon>Bacteria</taxon>
        <taxon>Pseudomonadati</taxon>
        <taxon>Pseudomonadota</taxon>
        <taxon>Gammaproteobacteria</taxon>
        <taxon>Alteromonadales</taxon>
        <taxon>Alteromonadaceae</taxon>
        <taxon>Alteromonas/Salinimonas group</taxon>
        <taxon>Alteromonas</taxon>
    </lineage>
</organism>
<dbReference type="AlphaFoldDB" id="A0A6L9MU01"/>
<feature type="compositionally biased region" description="Low complexity" evidence="1">
    <location>
        <begin position="92"/>
        <end position="101"/>
    </location>
</feature>
<evidence type="ECO:0000313" key="3">
    <source>
        <dbReference type="Proteomes" id="UP000478837"/>
    </source>
</evidence>
<evidence type="ECO:0000256" key="1">
    <source>
        <dbReference type="SAM" id="MobiDB-lite"/>
    </source>
</evidence>
<reference evidence="2 3" key="1">
    <citation type="submission" date="2020-01" db="EMBL/GenBank/DDBJ databases">
        <title>Genomes of bacteria type strains.</title>
        <authorList>
            <person name="Chen J."/>
            <person name="Zhu S."/>
            <person name="Yang J."/>
        </authorList>
    </citation>
    <scope>NUCLEOTIDE SEQUENCE [LARGE SCALE GENOMIC DNA]</scope>
    <source>
        <strain evidence="2 3">LMG 22958</strain>
    </source>
</reference>